<protein>
    <recommendedName>
        <fullName evidence="4">Amidohydrolase family protein</fullName>
    </recommendedName>
</protein>
<feature type="compositionally biased region" description="Polar residues" evidence="1">
    <location>
        <begin position="143"/>
        <end position="152"/>
    </location>
</feature>
<dbReference type="Gene3D" id="3.20.20.140">
    <property type="entry name" value="Metal-dependent hydrolases"/>
    <property type="match status" value="1"/>
</dbReference>
<dbReference type="SUPFAM" id="SSF51338">
    <property type="entry name" value="Composite domain of metallo-dependent hydrolases"/>
    <property type="match status" value="1"/>
</dbReference>
<dbReference type="RefSeq" id="WP_250917896.1">
    <property type="nucleotide sequence ID" value="NZ_JAMQAW010000003.1"/>
</dbReference>
<proteinExistence type="predicted"/>
<evidence type="ECO:0008006" key="4">
    <source>
        <dbReference type="Google" id="ProtNLM"/>
    </source>
</evidence>
<dbReference type="InterPro" id="IPR050378">
    <property type="entry name" value="Metallo-dep_Hydrolases_sf"/>
</dbReference>
<comment type="caution">
    <text evidence="2">The sequence shown here is derived from an EMBL/GenBank/DDBJ whole genome shotgun (WGS) entry which is preliminary data.</text>
</comment>
<evidence type="ECO:0000313" key="2">
    <source>
        <dbReference type="EMBL" id="MCM2387537.1"/>
    </source>
</evidence>
<evidence type="ECO:0000256" key="1">
    <source>
        <dbReference type="SAM" id="MobiDB-lite"/>
    </source>
</evidence>
<gene>
    <name evidence="2" type="ORF">NBG84_04295</name>
</gene>
<evidence type="ECO:0000313" key="3">
    <source>
        <dbReference type="Proteomes" id="UP001431429"/>
    </source>
</evidence>
<dbReference type="SUPFAM" id="SSF51556">
    <property type="entry name" value="Metallo-dependent hydrolases"/>
    <property type="match status" value="1"/>
</dbReference>
<accession>A0ABT0UFX8</accession>
<dbReference type="PANTHER" id="PTHR11647:SF1">
    <property type="entry name" value="COLLAPSIN RESPONSE MEDIATOR PROTEIN"/>
    <property type="match status" value="1"/>
</dbReference>
<dbReference type="Gene3D" id="2.30.40.10">
    <property type="entry name" value="Urease, subunit C, domain 1"/>
    <property type="match status" value="1"/>
</dbReference>
<organism evidence="2 3">
    <name type="scientific">Streptomyces albipurpureus</name>
    <dbReference type="NCBI Taxonomy" id="2897419"/>
    <lineage>
        <taxon>Bacteria</taxon>
        <taxon>Bacillati</taxon>
        <taxon>Actinomycetota</taxon>
        <taxon>Actinomycetes</taxon>
        <taxon>Kitasatosporales</taxon>
        <taxon>Streptomycetaceae</taxon>
        <taxon>Streptomyces</taxon>
    </lineage>
</organism>
<dbReference type="InterPro" id="IPR032466">
    <property type="entry name" value="Metal_Hydrolase"/>
</dbReference>
<name>A0ABT0UFX8_9ACTN</name>
<dbReference type="Proteomes" id="UP001431429">
    <property type="component" value="Unassembled WGS sequence"/>
</dbReference>
<dbReference type="PANTHER" id="PTHR11647">
    <property type="entry name" value="HYDRANTOINASE/DIHYDROPYRIMIDINASE FAMILY MEMBER"/>
    <property type="match status" value="1"/>
</dbReference>
<reference evidence="2" key="1">
    <citation type="submission" date="2022-06" db="EMBL/GenBank/DDBJ databases">
        <title>Genome public.</title>
        <authorList>
            <person name="Sun Q."/>
        </authorList>
    </citation>
    <scope>NUCLEOTIDE SEQUENCE</scope>
    <source>
        <strain evidence="2">CWNU-1</strain>
    </source>
</reference>
<sequence length="152" mass="15836">MANRLLIGAGFVVSRDPAIGNRPETDILVEDGKIVAVAPGLDTVDAEVVDATGTVVIPGFVDTHRHTWEAATRGLLPSCTVDQYLGAMIATLGPAYRSHKVTRPVGLLGGLVTVAWAIPPVGPETDRSGGYRSESQGCPGCTRASSSARVTR</sequence>
<keyword evidence="3" id="KW-1185">Reference proteome</keyword>
<dbReference type="InterPro" id="IPR011059">
    <property type="entry name" value="Metal-dep_hydrolase_composite"/>
</dbReference>
<feature type="region of interest" description="Disordered" evidence="1">
    <location>
        <begin position="123"/>
        <end position="152"/>
    </location>
</feature>
<dbReference type="EMBL" id="JAMQAW010000003">
    <property type="protein sequence ID" value="MCM2387537.1"/>
    <property type="molecule type" value="Genomic_DNA"/>
</dbReference>